<dbReference type="EMBL" id="CP144693">
    <property type="protein sequence ID" value="WVZ00516.1"/>
    <property type="molecule type" value="Genomic_DNA"/>
</dbReference>
<keyword evidence="2" id="KW-1185">Reference proteome</keyword>
<evidence type="ECO:0000313" key="2">
    <source>
        <dbReference type="Proteomes" id="UP001374535"/>
    </source>
</evidence>
<accession>A0AAQ3N1A6</accession>
<dbReference type="AlphaFoldDB" id="A0AAQ3N1A6"/>
<protein>
    <submittedName>
        <fullName evidence="1">Uncharacterized protein</fullName>
    </submittedName>
</protein>
<dbReference type="Proteomes" id="UP001374535">
    <property type="component" value="Chromosome 8"/>
</dbReference>
<proteinExistence type="predicted"/>
<gene>
    <name evidence="1" type="ORF">V8G54_026585</name>
</gene>
<reference evidence="1 2" key="1">
    <citation type="journal article" date="2023" name="Life. Sci Alliance">
        <title>Evolutionary insights into 3D genome organization and epigenetic landscape of Vigna mungo.</title>
        <authorList>
            <person name="Junaid A."/>
            <person name="Singh B."/>
            <person name="Bhatia S."/>
        </authorList>
    </citation>
    <scope>NUCLEOTIDE SEQUENCE [LARGE SCALE GENOMIC DNA]</scope>
    <source>
        <strain evidence="1">Urdbean</strain>
    </source>
</reference>
<sequence length="112" mass="12709">MLLLELREQPGNHPFIFWLGLKRSMRICEGDNNVGAPSVPCVLIFSSYDSRIAPIAGRQRPQIPRTVSPPGFEVVICRRCLENSDMICTRTTHRFTIISRTHVRVMVAKSKS</sequence>
<evidence type="ECO:0000313" key="1">
    <source>
        <dbReference type="EMBL" id="WVZ00516.1"/>
    </source>
</evidence>
<name>A0AAQ3N1A6_VIGMU</name>
<organism evidence="1 2">
    <name type="scientific">Vigna mungo</name>
    <name type="common">Black gram</name>
    <name type="synonym">Phaseolus mungo</name>
    <dbReference type="NCBI Taxonomy" id="3915"/>
    <lineage>
        <taxon>Eukaryota</taxon>
        <taxon>Viridiplantae</taxon>
        <taxon>Streptophyta</taxon>
        <taxon>Embryophyta</taxon>
        <taxon>Tracheophyta</taxon>
        <taxon>Spermatophyta</taxon>
        <taxon>Magnoliopsida</taxon>
        <taxon>eudicotyledons</taxon>
        <taxon>Gunneridae</taxon>
        <taxon>Pentapetalae</taxon>
        <taxon>rosids</taxon>
        <taxon>fabids</taxon>
        <taxon>Fabales</taxon>
        <taxon>Fabaceae</taxon>
        <taxon>Papilionoideae</taxon>
        <taxon>50 kb inversion clade</taxon>
        <taxon>NPAAA clade</taxon>
        <taxon>indigoferoid/millettioid clade</taxon>
        <taxon>Phaseoleae</taxon>
        <taxon>Vigna</taxon>
    </lineage>
</organism>